<gene>
    <name evidence="1" type="ORF">ZEAMMB73_Zm00001d027895</name>
</gene>
<dbReference type="AlphaFoldDB" id="A0A1D6JQH5"/>
<reference evidence="1" key="1">
    <citation type="submission" date="2015-12" db="EMBL/GenBank/DDBJ databases">
        <title>Update maize B73 reference genome by single molecule sequencing technologies.</title>
        <authorList>
            <consortium name="Maize Genome Sequencing Project"/>
            <person name="Ware D."/>
        </authorList>
    </citation>
    <scope>NUCLEOTIDE SEQUENCE [LARGE SCALE GENOMIC DNA]</scope>
    <source>
        <tissue evidence="1">Seedling</tissue>
    </source>
</reference>
<sequence length="58" mass="6255">MPGFPSPKGFVANRTLKSFFCFVQLVVEFCVAGCPANPIHQSAVCLESCSSCKRARST</sequence>
<dbReference type="EMBL" id="CM007647">
    <property type="protein sequence ID" value="ONL94221.1"/>
    <property type="molecule type" value="Genomic_DNA"/>
</dbReference>
<name>A0A1D6JQH5_MAIZE</name>
<evidence type="ECO:0000313" key="1">
    <source>
        <dbReference type="EMBL" id="ONL94221.1"/>
    </source>
</evidence>
<proteinExistence type="predicted"/>
<organism evidence="1">
    <name type="scientific">Zea mays</name>
    <name type="common">Maize</name>
    <dbReference type="NCBI Taxonomy" id="4577"/>
    <lineage>
        <taxon>Eukaryota</taxon>
        <taxon>Viridiplantae</taxon>
        <taxon>Streptophyta</taxon>
        <taxon>Embryophyta</taxon>
        <taxon>Tracheophyta</taxon>
        <taxon>Spermatophyta</taxon>
        <taxon>Magnoliopsida</taxon>
        <taxon>Liliopsida</taxon>
        <taxon>Poales</taxon>
        <taxon>Poaceae</taxon>
        <taxon>PACMAD clade</taxon>
        <taxon>Panicoideae</taxon>
        <taxon>Andropogonodae</taxon>
        <taxon>Andropogoneae</taxon>
        <taxon>Tripsacinae</taxon>
        <taxon>Zea</taxon>
    </lineage>
</organism>
<protein>
    <submittedName>
        <fullName evidence="1">CTC-interacting domain 7</fullName>
    </submittedName>
</protein>
<accession>A0A1D6JQH5</accession>